<feature type="region of interest" description="Disordered" evidence="1">
    <location>
        <begin position="46"/>
        <end position="79"/>
    </location>
</feature>
<reference evidence="2 3" key="1">
    <citation type="submission" date="2018-05" db="EMBL/GenBank/DDBJ databases">
        <title>Draft genome sequence of Scytalidium lignicola DSM 105466, a ubiquitous saprotrophic fungus.</title>
        <authorList>
            <person name="Buettner E."/>
            <person name="Gebauer A.M."/>
            <person name="Hofrichter M."/>
            <person name="Liers C."/>
            <person name="Kellner H."/>
        </authorList>
    </citation>
    <scope>NUCLEOTIDE SEQUENCE [LARGE SCALE GENOMIC DNA]</scope>
    <source>
        <strain evidence="2 3">DSM 105466</strain>
    </source>
</reference>
<evidence type="ECO:0000256" key="1">
    <source>
        <dbReference type="SAM" id="MobiDB-lite"/>
    </source>
</evidence>
<dbReference type="EMBL" id="NCSJ02000042">
    <property type="protein sequence ID" value="RFU33070.1"/>
    <property type="molecule type" value="Genomic_DNA"/>
</dbReference>
<organism evidence="2 3">
    <name type="scientific">Scytalidium lignicola</name>
    <name type="common">Hyphomycete</name>
    <dbReference type="NCBI Taxonomy" id="5539"/>
    <lineage>
        <taxon>Eukaryota</taxon>
        <taxon>Fungi</taxon>
        <taxon>Dikarya</taxon>
        <taxon>Ascomycota</taxon>
        <taxon>Pezizomycotina</taxon>
        <taxon>Leotiomycetes</taxon>
        <taxon>Leotiomycetes incertae sedis</taxon>
        <taxon>Scytalidium</taxon>
    </lineage>
</organism>
<sequence length="115" mass="13133">MYDGKPTAPAIAATLLQQGRVAMAQNNDHDALKYFQDSLTICKLNESKGNKGETSSRPVAHATSYRTPRHEGRSQSHFRYTQRTRKELLETGLFAWPEDEKEEKVWDSLVGIMHR</sequence>
<dbReference type="AlphaFoldDB" id="A0A3E2HI12"/>
<keyword evidence="3" id="KW-1185">Reference proteome</keyword>
<proteinExistence type="predicted"/>
<dbReference type="STRING" id="5539.A0A3E2HI12"/>
<comment type="caution">
    <text evidence="2">The sequence shown here is derived from an EMBL/GenBank/DDBJ whole genome shotgun (WGS) entry which is preliminary data.</text>
</comment>
<feature type="non-terminal residue" evidence="2">
    <location>
        <position position="1"/>
    </location>
</feature>
<name>A0A3E2HI12_SCYLI</name>
<accession>A0A3E2HI12</accession>
<gene>
    <name evidence="2" type="ORF">B7463_g3261</name>
</gene>
<evidence type="ECO:0000313" key="3">
    <source>
        <dbReference type="Proteomes" id="UP000258309"/>
    </source>
</evidence>
<protein>
    <submittedName>
        <fullName evidence="2">Uncharacterized protein</fullName>
    </submittedName>
</protein>
<evidence type="ECO:0000313" key="2">
    <source>
        <dbReference type="EMBL" id="RFU33070.1"/>
    </source>
</evidence>
<feature type="non-terminal residue" evidence="2">
    <location>
        <position position="115"/>
    </location>
</feature>
<dbReference type="Proteomes" id="UP000258309">
    <property type="component" value="Unassembled WGS sequence"/>
</dbReference>